<dbReference type="HOGENOM" id="CLU_575732_0_0_2"/>
<dbReference type="eggNOG" id="arCOG08358">
    <property type="taxonomic scope" value="Archaea"/>
</dbReference>
<evidence type="ECO:0000256" key="1">
    <source>
        <dbReference type="SAM" id="Phobius"/>
    </source>
</evidence>
<keyword evidence="3" id="KW-1185">Reference proteome</keyword>
<reference evidence="2" key="1">
    <citation type="submission" date="2007-02" db="EMBL/GenBank/DDBJ databases">
        <title>Complete sequence of Pyrobaculum calidifontis JCM 11548.</title>
        <authorList>
            <consortium name="US DOE Joint Genome Institute"/>
            <person name="Copeland A."/>
            <person name="Lucas S."/>
            <person name="Lapidus A."/>
            <person name="Barry K."/>
            <person name="Glavina del Rio T."/>
            <person name="Dalin E."/>
            <person name="Tice H."/>
            <person name="Pitluck S."/>
            <person name="Chain P."/>
            <person name="Malfatti S."/>
            <person name="Shin M."/>
            <person name="Vergez L."/>
            <person name="Schmutz J."/>
            <person name="Larimer F."/>
            <person name="Land M."/>
            <person name="Hauser L."/>
            <person name="Kyrpides N."/>
            <person name="Mikhailova N."/>
            <person name="Cozen A.E."/>
            <person name="Fitz-Gibbon S.T."/>
            <person name="House C.H."/>
            <person name="Saltikov C."/>
            <person name="Lowe T.M."/>
            <person name="Richardson P."/>
        </authorList>
    </citation>
    <scope>NUCLEOTIDE SEQUENCE [LARGE SCALE GENOMIC DNA]</scope>
    <source>
        <strain evidence="2">JCM 11548</strain>
    </source>
</reference>
<proteinExistence type="predicted"/>
<dbReference type="RefSeq" id="WP_011849445.1">
    <property type="nucleotide sequence ID" value="NC_009073.1"/>
</dbReference>
<dbReference type="STRING" id="410359.Pcal_0761"/>
<keyword evidence="1" id="KW-0812">Transmembrane</keyword>
<dbReference type="KEGG" id="pcl:Pcal_0761"/>
<feature type="transmembrane region" description="Helical" evidence="1">
    <location>
        <begin position="12"/>
        <end position="32"/>
    </location>
</feature>
<evidence type="ECO:0000313" key="2">
    <source>
        <dbReference type="EMBL" id="ABO08187.1"/>
    </source>
</evidence>
<keyword evidence="1" id="KW-1133">Transmembrane helix</keyword>
<dbReference type="GeneID" id="4909154"/>
<dbReference type="OrthoDB" id="29259at2157"/>
<keyword evidence="1" id="KW-0472">Membrane</keyword>
<dbReference type="EMBL" id="CP000561">
    <property type="protein sequence ID" value="ABO08187.1"/>
    <property type="molecule type" value="Genomic_DNA"/>
</dbReference>
<sequence>MYKLEWDMRARWLFAAALAVAGLWAGWTVYTWPHVVQFVPSFAVAYSRGLGQEVVVQVVNQSGHPVDFCASLIGWFPNGTLAKLDDVCGRGEAKANVERFRKYAEAWKNSPGEVGVIVLLTYVNGTTPDGNYTLARTAKSFTIQPGRVLRGESVRATIKVKGKPPTQPPKGRQAAALALQSPGQMALQSWPPGMMAQCITGSVVVCYYWILDTVYVNQTNTEIPLVAARVSTGWEASLINDVYVNYVLAASSSNYVYFSGGAAITYVVNGVSMPQGYSADIYTLAISDSSFKLSKGLTMIPYQQGPGIVVVGFKGDYAVARYSEVQCIVSIGASCAPTNYYAILYMVRPNVTNPTSYGEVLSLSSYVGDMFNLVSKYWNNHTEYGGSDVSVNSITTVSENNGINILALGIPLIKEPQDTIVVNTALNLAVGVGASTQITALGTASAALNTNNPKYFIYAVYYLPPVKFEYQGGYYPLPSLFVDFRVGVSTLDRDAEGTT</sequence>
<evidence type="ECO:0000313" key="3">
    <source>
        <dbReference type="Proteomes" id="UP000001431"/>
    </source>
</evidence>
<dbReference type="Proteomes" id="UP000001431">
    <property type="component" value="Chromosome"/>
</dbReference>
<name>A3MU70_PYRCJ</name>
<dbReference type="AlphaFoldDB" id="A3MU70"/>
<accession>A3MU70</accession>
<protein>
    <submittedName>
        <fullName evidence="2">Uncharacterized protein</fullName>
    </submittedName>
</protein>
<organism evidence="2 3">
    <name type="scientific">Pyrobaculum calidifontis (strain DSM 21063 / JCM 11548 / VA1)</name>
    <dbReference type="NCBI Taxonomy" id="410359"/>
    <lineage>
        <taxon>Archaea</taxon>
        <taxon>Thermoproteota</taxon>
        <taxon>Thermoprotei</taxon>
        <taxon>Thermoproteales</taxon>
        <taxon>Thermoproteaceae</taxon>
        <taxon>Pyrobaculum</taxon>
    </lineage>
</organism>
<gene>
    <name evidence="2" type="ordered locus">Pcal_0761</name>
</gene>